<gene>
    <name evidence="2" type="ORF">CDN99_17095</name>
</gene>
<evidence type="ECO:0000313" key="2">
    <source>
        <dbReference type="EMBL" id="OWQ88563.1"/>
    </source>
</evidence>
<name>A0A246J7F4_9BURK</name>
<dbReference type="InterPro" id="IPR012296">
    <property type="entry name" value="Nuclease_put_TT1808"/>
</dbReference>
<organism evidence="2 3">
    <name type="scientific">Roseateles aquatilis</name>
    <dbReference type="NCBI Taxonomy" id="431061"/>
    <lineage>
        <taxon>Bacteria</taxon>
        <taxon>Pseudomonadati</taxon>
        <taxon>Pseudomonadota</taxon>
        <taxon>Betaproteobacteria</taxon>
        <taxon>Burkholderiales</taxon>
        <taxon>Sphaerotilaceae</taxon>
        <taxon>Roseateles</taxon>
    </lineage>
</organism>
<proteinExistence type="predicted"/>
<dbReference type="Pfam" id="PF05685">
    <property type="entry name" value="Uma2"/>
    <property type="match status" value="1"/>
</dbReference>
<dbReference type="Proteomes" id="UP000197468">
    <property type="component" value="Unassembled WGS sequence"/>
</dbReference>
<evidence type="ECO:0000313" key="3">
    <source>
        <dbReference type="Proteomes" id="UP000197468"/>
    </source>
</evidence>
<dbReference type="AlphaFoldDB" id="A0A246J7F4"/>
<reference evidence="2 3" key="1">
    <citation type="journal article" date="2008" name="Int. J. Syst. Evol. Microbiol.">
        <title>Description of Roseateles aquatilis sp. nov. and Roseateles terrae sp. nov., in the class Betaproteobacteria, and emended description of the genus Roseateles.</title>
        <authorList>
            <person name="Gomila M."/>
            <person name="Bowien B."/>
            <person name="Falsen E."/>
            <person name="Moore E.R."/>
            <person name="Lalucat J."/>
        </authorList>
    </citation>
    <scope>NUCLEOTIDE SEQUENCE [LARGE SCALE GENOMIC DNA]</scope>
    <source>
        <strain evidence="2 3">CCUG 48205</strain>
    </source>
</reference>
<dbReference type="CDD" id="cd06260">
    <property type="entry name" value="DUF820-like"/>
    <property type="match status" value="1"/>
</dbReference>
<evidence type="ECO:0000259" key="1">
    <source>
        <dbReference type="Pfam" id="PF05685"/>
    </source>
</evidence>
<dbReference type="Gene3D" id="3.90.1570.10">
    <property type="entry name" value="tt1808, chain A"/>
    <property type="match status" value="1"/>
</dbReference>
<dbReference type="PANTHER" id="PTHR36558:SF1">
    <property type="entry name" value="RESTRICTION ENDONUCLEASE DOMAIN-CONTAINING PROTEIN-RELATED"/>
    <property type="match status" value="1"/>
</dbReference>
<sequence length="120" mass="13539">MQIHVTAAEAYFYPDVSVSCNADDLAAEQRATSPLLIVEVSSHSTRRHDRIEKFNRYKLIAALREYVLIAAERRVTEVFARGDDGAWMSRVFSGDDAIEFTCVDFTLSANELYFKVAAAR</sequence>
<keyword evidence="3" id="KW-1185">Reference proteome</keyword>
<dbReference type="PANTHER" id="PTHR36558">
    <property type="entry name" value="GLR1098 PROTEIN"/>
    <property type="match status" value="1"/>
</dbReference>
<comment type="caution">
    <text evidence="2">The sequence shown here is derived from an EMBL/GenBank/DDBJ whole genome shotgun (WGS) entry which is preliminary data.</text>
</comment>
<accession>A0A246J7F4</accession>
<dbReference type="InterPro" id="IPR011335">
    <property type="entry name" value="Restrct_endonuc-II-like"/>
</dbReference>
<dbReference type="InterPro" id="IPR008538">
    <property type="entry name" value="Uma2"/>
</dbReference>
<dbReference type="OrthoDB" id="9799703at2"/>
<feature type="domain" description="Putative restriction endonuclease" evidence="1">
    <location>
        <begin position="8"/>
        <end position="98"/>
    </location>
</feature>
<dbReference type="SUPFAM" id="SSF52980">
    <property type="entry name" value="Restriction endonuclease-like"/>
    <property type="match status" value="1"/>
</dbReference>
<protein>
    <recommendedName>
        <fullName evidence="1">Putative restriction endonuclease domain-containing protein</fullName>
    </recommendedName>
</protein>
<dbReference type="EMBL" id="NIOF01000007">
    <property type="protein sequence ID" value="OWQ88563.1"/>
    <property type="molecule type" value="Genomic_DNA"/>
</dbReference>